<evidence type="ECO:0000313" key="1">
    <source>
        <dbReference type="EMBL" id="MPC87426.1"/>
    </source>
</evidence>
<dbReference type="EMBL" id="VSRR010074471">
    <property type="protein sequence ID" value="MPC87426.1"/>
    <property type="molecule type" value="Genomic_DNA"/>
</dbReference>
<proteinExistence type="predicted"/>
<sequence length="46" mass="5186">MEVLDPSSLTVFFVMFRVQEMAHLGKILMFGQNGTLLMEQTCMACS</sequence>
<accession>A0A5B7J0F2</accession>
<comment type="caution">
    <text evidence="1">The sequence shown here is derived from an EMBL/GenBank/DDBJ whole genome shotgun (WGS) entry which is preliminary data.</text>
</comment>
<reference evidence="1 2" key="1">
    <citation type="submission" date="2019-05" db="EMBL/GenBank/DDBJ databases">
        <title>Another draft genome of Portunus trituberculatus and its Hox gene families provides insights of decapod evolution.</title>
        <authorList>
            <person name="Jeong J.-H."/>
            <person name="Song I."/>
            <person name="Kim S."/>
            <person name="Choi T."/>
            <person name="Kim D."/>
            <person name="Ryu S."/>
            <person name="Kim W."/>
        </authorList>
    </citation>
    <scope>NUCLEOTIDE SEQUENCE [LARGE SCALE GENOMIC DNA]</scope>
    <source>
        <tissue evidence="1">Muscle</tissue>
    </source>
</reference>
<name>A0A5B7J0F2_PORTR</name>
<gene>
    <name evidence="1" type="ORF">E2C01_082288</name>
</gene>
<dbReference type="Proteomes" id="UP000324222">
    <property type="component" value="Unassembled WGS sequence"/>
</dbReference>
<keyword evidence="2" id="KW-1185">Reference proteome</keyword>
<protein>
    <submittedName>
        <fullName evidence="1">Uncharacterized protein</fullName>
    </submittedName>
</protein>
<dbReference type="AlphaFoldDB" id="A0A5B7J0F2"/>
<organism evidence="1 2">
    <name type="scientific">Portunus trituberculatus</name>
    <name type="common">Swimming crab</name>
    <name type="synonym">Neptunus trituberculatus</name>
    <dbReference type="NCBI Taxonomy" id="210409"/>
    <lineage>
        <taxon>Eukaryota</taxon>
        <taxon>Metazoa</taxon>
        <taxon>Ecdysozoa</taxon>
        <taxon>Arthropoda</taxon>
        <taxon>Crustacea</taxon>
        <taxon>Multicrustacea</taxon>
        <taxon>Malacostraca</taxon>
        <taxon>Eumalacostraca</taxon>
        <taxon>Eucarida</taxon>
        <taxon>Decapoda</taxon>
        <taxon>Pleocyemata</taxon>
        <taxon>Brachyura</taxon>
        <taxon>Eubrachyura</taxon>
        <taxon>Portunoidea</taxon>
        <taxon>Portunidae</taxon>
        <taxon>Portuninae</taxon>
        <taxon>Portunus</taxon>
    </lineage>
</organism>
<evidence type="ECO:0000313" key="2">
    <source>
        <dbReference type="Proteomes" id="UP000324222"/>
    </source>
</evidence>